<keyword evidence="4 13" id="KW-0732">Signal</keyword>
<feature type="domain" description="Laminin G" evidence="14">
    <location>
        <begin position="1359"/>
        <end position="1525"/>
    </location>
</feature>
<keyword evidence="8 11" id="KW-1015">Disulfide bond</keyword>
<dbReference type="PANTHER" id="PTHR15036:SF47">
    <property type="entry name" value="LAMININ SUBUNIT ALPHA-4"/>
    <property type="match status" value="1"/>
</dbReference>
<keyword evidence="5" id="KW-0677">Repeat</keyword>
<evidence type="ECO:0000313" key="17">
    <source>
        <dbReference type="RefSeq" id="XP_013927652.1"/>
    </source>
</evidence>
<keyword evidence="10 11" id="KW-0424">Laminin EGF-like domain</keyword>
<keyword evidence="16" id="KW-1185">Reference proteome</keyword>
<feature type="disulfide bond" evidence="11">
    <location>
        <begin position="94"/>
        <end position="103"/>
    </location>
</feature>
<keyword evidence="3" id="KW-0272">Extracellular matrix</keyword>
<evidence type="ECO:0000256" key="4">
    <source>
        <dbReference type="ARBA" id="ARBA00022729"/>
    </source>
</evidence>
<evidence type="ECO:0000256" key="7">
    <source>
        <dbReference type="ARBA" id="ARBA00022889"/>
    </source>
</evidence>
<dbReference type="CDD" id="cd00055">
    <property type="entry name" value="EGF_Lam"/>
    <property type="match status" value="2"/>
</dbReference>
<evidence type="ECO:0000256" key="9">
    <source>
        <dbReference type="ARBA" id="ARBA00023180"/>
    </source>
</evidence>
<dbReference type="Gene3D" id="2.60.120.200">
    <property type="match status" value="5"/>
</dbReference>
<feature type="domain" description="Laminin G" evidence="14">
    <location>
        <begin position="776"/>
        <end position="973"/>
    </location>
</feature>
<feature type="chain" id="PRO_5027087257" evidence="13">
    <location>
        <begin position="26"/>
        <end position="1708"/>
    </location>
</feature>
<dbReference type="GO" id="GO:0005576">
    <property type="term" value="C:extracellular region"/>
    <property type="evidence" value="ECO:0007669"/>
    <property type="project" value="UniProtKB-ARBA"/>
</dbReference>
<keyword evidence="6" id="KW-0084">Basement membrane</keyword>
<feature type="domain" description="Laminin G" evidence="14">
    <location>
        <begin position="1532"/>
        <end position="1705"/>
    </location>
</feature>
<dbReference type="GeneID" id="106553638"/>
<dbReference type="InterPro" id="IPR009254">
    <property type="entry name" value="Laminin_aI"/>
</dbReference>
<dbReference type="PROSITE" id="PS50025">
    <property type="entry name" value="LAM_G_DOMAIN"/>
    <property type="match status" value="5"/>
</dbReference>
<feature type="domain" description="Laminin EGF-like" evidence="15">
    <location>
        <begin position="122"/>
        <end position="173"/>
    </location>
</feature>
<dbReference type="InterPro" id="IPR010307">
    <property type="entry name" value="Laminin_dom_II"/>
</dbReference>
<evidence type="ECO:0000256" key="1">
    <source>
        <dbReference type="ARBA" id="ARBA00004302"/>
    </source>
</evidence>
<evidence type="ECO:0000256" key="2">
    <source>
        <dbReference type="ARBA" id="ARBA00022525"/>
    </source>
</evidence>
<dbReference type="Pfam" id="PF00054">
    <property type="entry name" value="Laminin_G_1"/>
    <property type="match status" value="1"/>
</dbReference>
<dbReference type="Gene3D" id="2.170.300.10">
    <property type="entry name" value="Tie2 ligand-binding domain superfamily"/>
    <property type="match status" value="1"/>
</dbReference>
<protein>
    <submittedName>
        <fullName evidence="17">Laminin subunit alpha-3-like</fullName>
    </submittedName>
</protein>
<dbReference type="Pfam" id="PF00053">
    <property type="entry name" value="EGF_laminin"/>
    <property type="match status" value="1"/>
</dbReference>
<dbReference type="GO" id="GO:0005102">
    <property type="term" value="F:signaling receptor binding"/>
    <property type="evidence" value="ECO:0007669"/>
    <property type="project" value="InterPro"/>
</dbReference>
<dbReference type="RefSeq" id="XP_013927652.1">
    <property type="nucleotide sequence ID" value="XM_014072177.1"/>
</dbReference>
<dbReference type="InterPro" id="IPR002049">
    <property type="entry name" value="LE_dom"/>
</dbReference>
<dbReference type="GO" id="GO:0030155">
    <property type="term" value="P:regulation of cell adhesion"/>
    <property type="evidence" value="ECO:0007669"/>
    <property type="project" value="InterPro"/>
</dbReference>
<organism evidence="16 17">
    <name type="scientific">Thamnophis sirtalis</name>
    <dbReference type="NCBI Taxonomy" id="35019"/>
    <lineage>
        <taxon>Eukaryota</taxon>
        <taxon>Metazoa</taxon>
        <taxon>Chordata</taxon>
        <taxon>Craniata</taxon>
        <taxon>Vertebrata</taxon>
        <taxon>Euteleostomi</taxon>
        <taxon>Lepidosauria</taxon>
        <taxon>Squamata</taxon>
        <taxon>Bifurcata</taxon>
        <taxon>Unidentata</taxon>
        <taxon>Episquamata</taxon>
        <taxon>Toxicofera</taxon>
        <taxon>Serpentes</taxon>
        <taxon>Colubroidea</taxon>
        <taxon>Colubridae</taxon>
        <taxon>Natricinae</taxon>
        <taxon>Thamnophis</taxon>
    </lineage>
</organism>
<dbReference type="GO" id="GO:0045995">
    <property type="term" value="P:regulation of embryonic development"/>
    <property type="evidence" value="ECO:0007669"/>
    <property type="project" value="InterPro"/>
</dbReference>
<dbReference type="KEGG" id="tsr:106553638"/>
<dbReference type="SUPFAM" id="SSF57196">
    <property type="entry name" value="EGF/Laminin"/>
    <property type="match status" value="2"/>
</dbReference>
<name>A0A6I9YTL1_9SAUR</name>
<feature type="domain" description="Laminin EGF-like" evidence="15">
    <location>
        <begin position="75"/>
        <end position="121"/>
    </location>
</feature>
<dbReference type="Proteomes" id="UP000504617">
    <property type="component" value="Unplaced"/>
</dbReference>
<accession>A0A6I9YTL1</accession>
<evidence type="ECO:0000313" key="16">
    <source>
        <dbReference type="Proteomes" id="UP000504617"/>
    </source>
</evidence>
<feature type="signal peptide" evidence="13">
    <location>
        <begin position="1"/>
        <end position="25"/>
    </location>
</feature>
<feature type="disulfide bond" evidence="11">
    <location>
        <begin position="145"/>
        <end position="154"/>
    </location>
</feature>
<comment type="subcellular location">
    <subcellularLocation>
        <location evidence="1">Secreted</location>
        <location evidence="1">Extracellular space</location>
        <location evidence="1">Extracellular matrix</location>
        <location evidence="1">Basement membrane</location>
    </subcellularLocation>
</comment>
<feature type="disulfide bond" evidence="11">
    <location>
        <begin position="157"/>
        <end position="171"/>
    </location>
</feature>
<keyword evidence="12" id="KW-0175">Coiled coil</keyword>
<dbReference type="InterPro" id="IPR056863">
    <property type="entry name" value="LMN_ATRN_NET-like_EGF"/>
</dbReference>
<dbReference type="Gene3D" id="2.10.25.10">
    <property type="entry name" value="Laminin"/>
    <property type="match status" value="1"/>
</dbReference>
<comment type="caution">
    <text evidence="11">Lacks conserved residue(s) required for the propagation of feature annotation.</text>
</comment>
<gene>
    <name evidence="17" type="primary">LOC106553638</name>
</gene>
<feature type="domain" description="Laminin G" evidence="14">
    <location>
        <begin position="1147"/>
        <end position="1303"/>
    </location>
</feature>
<evidence type="ECO:0000256" key="6">
    <source>
        <dbReference type="ARBA" id="ARBA00022869"/>
    </source>
</evidence>
<dbReference type="SUPFAM" id="SSF49899">
    <property type="entry name" value="Concanavalin A-like lectins/glucanases"/>
    <property type="match status" value="5"/>
</dbReference>
<dbReference type="Pfam" id="PF02210">
    <property type="entry name" value="Laminin_G_2"/>
    <property type="match status" value="4"/>
</dbReference>
<feature type="coiled-coil region" evidence="12">
    <location>
        <begin position="624"/>
        <end position="658"/>
    </location>
</feature>
<dbReference type="OrthoDB" id="18487at2759"/>
<dbReference type="SMART" id="SM00180">
    <property type="entry name" value="EGF_Lam"/>
    <property type="match status" value="2"/>
</dbReference>
<dbReference type="GO" id="GO:0005604">
    <property type="term" value="C:basement membrane"/>
    <property type="evidence" value="ECO:0007669"/>
    <property type="project" value="UniProtKB-SubCell"/>
</dbReference>
<evidence type="ECO:0000259" key="14">
    <source>
        <dbReference type="PROSITE" id="PS50025"/>
    </source>
</evidence>
<dbReference type="CDD" id="cd00110">
    <property type="entry name" value="LamG"/>
    <property type="match status" value="5"/>
</dbReference>
<dbReference type="Pfam" id="PF06008">
    <property type="entry name" value="Laminin_I"/>
    <property type="match status" value="1"/>
</dbReference>
<evidence type="ECO:0000256" key="13">
    <source>
        <dbReference type="SAM" id="SignalP"/>
    </source>
</evidence>
<dbReference type="InterPro" id="IPR013320">
    <property type="entry name" value="ConA-like_dom_sf"/>
</dbReference>
<sequence>MRAAGWKLCNLGWLAFCTGLRLCLGHVSQQRIAFPQLLGQGQQQQGHWDFKPRQECSPGFYRETVGPFTGKCVPCNCNGNSDRCLDGSGICINCQHNTAGEKCERCKEGYFRDASQGLCKECHCPYTNSFASGCLEDNGEIQCFCKEGYSGKHCESCAPGYFGNPLKYRYCQKCNCLENGQLTTCDRLTGECISQEPKDIDPNEDCNSCGSCVITLLEDLSTMGSELRVIEFQMQSINTSAQLLGQMKHLEVRSKQLESLLNHSHSVIKTQSSKVDELETGLSHINQNINALKEKAEGNYKKAQNLLNNFSKTNQRGRTLISKIQSILIHINVLLGQIDGTSTEGSSFPTEYSAKELVKAQQMINEMRNRNFGQQLTEAEKEKGKAQHLLDRIRNELEKRNTNNQGLIKSVRDSLNEYESKLNDLRESLREAKEQTKLAENLNGENERLLEEIKKQTEEMTTQQSAIRDFLNSAKASVSQTNNIFELFQKSKEEYESLAANLDGAKKDLDEKLKSQFLSSSKEPLVVKAEMHANSLQDLARKLDELKRNASKNELVTCTVGTASAFENISDIIRAAEAAANKASSAADSALSTVDEKDIPGMAERLKTNSGKVLNKARETQKTLQDLSPALDDMKNKLQEAERKKTAIRGDLSEFQNNLQGIERDNTESLITTANTMIKNANNITTNVLSELEPIKAGVENIKNTYENVQITDFNKALREASHSVNNLTSMLPDLFNKITNINQQVISTSNLTENINRIRELIQQARDAANKVAIPMKFNGKSGVEVRLPDILDDLKGYTSLSFLLQRPNKKEVMTQTRNMFVMYLGNKDSSSNYIGMAIRGGHLICAYNLGGSENEIRVKEKLNEKTTKDIALDQVTFKRIYQYAELAYKHAAPSDLSTKDLSRNSNTLLNLDPDKVVFYVGGYPPEFTPPSLLDYPHYEGCIELDSLNDRVFSLYNFKKTFNLNTTAVQPCRRYREQSAEFYFEGIGYAHIKASPGRGIIKYEQTIQTTSDVGLVFFAENQDKFISLRIENGHPIFTHKVDSQPPIEISNGIMSNVPEKLVILHISPQRFIFGVDTLRLFANVTTFNFDSYYLGGIPTYLRERFNISTPPFRGCMMNIKTSFERSITFSESFGVSRKCPDDWKLVRTANFFKNGVLDLSDKDFPFPDNFQVGFGFHTLAVNGMLLSYNTRLADFTILLRNGYVIVSLADEVIESSKKCEIGSMHYITVIKEDDMLKLLVDDIPKSETVVTPERKSMNQPIKLGGDDFEGCMSNVFIERSQLPAQVQNLTDSVRRDVSLGFCMIPERQKPMLLKELPDTHHRKFSKKRKNIAHLTDSNRQQNKNGCPLHAELKFVSEAYHFGNNLGTYLLFSISQTSTDRSHFAVDVRTSSSRGMVFFMGDQMGNRYVALYLSKGRYVLAVAYDGKKIKIKSKAKYSDGQWHMVTFSISENKIRLVIDGLKTHEGNLPSSYSYSQINASIYLGAVPSLNIKNIPEKSFVGCLRNFQVGRKHMYTYQQNNGVLPCLDNILENGVSFFNEGGYIVIENTFLINIDYRIAFSIRPRSSTGILIHAGSSQENYFTLYMEGGTLTASGNNGAGEFSLSVTPQQSLCDGQWHSVAVAQKQNIINLYVDTNRNYTAALSPKLSTSHTQPLYFGRIPVNLETPWLSIQDVFHGCLKNMKINYKSILLNKMSNINGVVSLEGCPVY</sequence>
<dbReference type="FunFam" id="2.10.25.10:FF:000188">
    <property type="entry name" value="Laminin subunit gamma 2"/>
    <property type="match status" value="1"/>
</dbReference>
<evidence type="ECO:0000256" key="5">
    <source>
        <dbReference type="ARBA" id="ARBA00022737"/>
    </source>
</evidence>
<feature type="coiled-coil region" evidence="12">
    <location>
        <begin position="376"/>
        <end position="556"/>
    </location>
</feature>
<evidence type="ECO:0000256" key="10">
    <source>
        <dbReference type="ARBA" id="ARBA00023292"/>
    </source>
</evidence>
<dbReference type="Pfam" id="PF24973">
    <property type="entry name" value="EGF_LMN_ATRN"/>
    <property type="match status" value="1"/>
</dbReference>
<feature type="domain" description="Laminin G" evidence="14">
    <location>
        <begin position="980"/>
        <end position="1140"/>
    </location>
</feature>
<dbReference type="SMART" id="SM00282">
    <property type="entry name" value="LamG"/>
    <property type="match status" value="5"/>
</dbReference>
<evidence type="ECO:0000256" key="12">
    <source>
        <dbReference type="SAM" id="Coils"/>
    </source>
</evidence>
<proteinExistence type="predicted"/>
<keyword evidence="9" id="KW-0325">Glycoprotein</keyword>
<keyword evidence="7" id="KW-0130">Cell adhesion</keyword>
<reference evidence="17" key="1">
    <citation type="submission" date="2025-08" db="UniProtKB">
        <authorList>
            <consortium name="RefSeq"/>
        </authorList>
    </citation>
    <scope>IDENTIFICATION</scope>
</reference>
<dbReference type="Pfam" id="PF06009">
    <property type="entry name" value="Laminin_II"/>
    <property type="match status" value="1"/>
</dbReference>
<evidence type="ECO:0000259" key="15">
    <source>
        <dbReference type="PROSITE" id="PS50027"/>
    </source>
</evidence>
<evidence type="ECO:0000256" key="8">
    <source>
        <dbReference type="ARBA" id="ARBA00023157"/>
    </source>
</evidence>
<evidence type="ECO:0000256" key="11">
    <source>
        <dbReference type="PROSITE-ProRule" id="PRU00460"/>
    </source>
</evidence>
<evidence type="ECO:0000256" key="3">
    <source>
        <dbReference type="ARBA" id="ARBA00022530"/>
    </source>
</evidence>
<feature type="disulfide bond" evidence="11">
    <location>
        <begin position="122"/>
        <end position="134"/>
    </location>
</feature>
<dbReference type="GO" id="GO:0007155">
    <property type="term" value="P:cell adhesion"/>
    <property type="evidence" value="ECO:0007669"/>
    <property type="project" value="UniProtKB-KW"/>
</dbReference>
<dbReference type="InterPro" id="IPR001791">
    <property type="entry name" value="Laminin_G"/>
</dbReference>
<dbReference type="PROSITE" id="PS50027">
    <property type="entry name" value="EGF_LAM_2"/>
    <property type="match status" value="2"/>
</dbReference>
<dbReference type="PROSITE" id="PS01248">
    <property type="entry name" value="EGF_LAM_1"/>
    <property type="match status" value="1"/>
</dbReference>
<dbReference type="InterPro" id="IPR050372">
    <property type="entry name" value="Neurexin-related_CASP"/>
</dbReference>
<feature type="coiled-coil region" evidence="12">
    <location>
        <begin position="275"/>
        <end position="313"/>
    </location>
</feature>
<dbReference type="PANTHER" id="PTHR15036">
    <property type="entry name" value="PIKACHURIN-LIKE PROTEIN"/>
    <property type="match status" value="1"/>
</dbReference>
<dbReference type="GO" id="GO:0016020">
    <property type="term" value="C:membrane"/>
    <property type="evidence" value="ECO:0007669"/>
    <property type="project" value="UniProtKB-SubCell"/>
</dbReference>
<dbReference type="GO" id="GO:0030334">
    <property type="term" value="P:regulation of cell migration"/>
    <property type="evidence" value="ECO:0007669"/>
    <property type="project" value="InterPro"/>
</dbReference>
<keyword evidence="2" id="KW-0964">Secreted</keyword>